<gene>
    <name evidence="2" type="ORF">MTR67_034861</name>
</gene>
<reference evidence="2" key="1">
    <citation type="submission" date="2023-08" db="EMBL/GenBank/DDBJ databases">
        <title>A de novo genome assembly of Solanum verrucosum Schlechtendal, a Mexican diploid species geographically isolated from the other diploid A-genome species in potato relatives.</title>
        <authorList>
            <person name="Hosaka K."/>
        </authorList>
    </citation>
    <scope>NUCLEOTIDE SEQUENCE</scope>
    <source>
        <tissue evidence="2">Young leaves</tissue>
    </source>
</reference>
<dbReference type="InterPro" id="IPR043502">
    <property type="entry name" value="DNA/RNA_pol_sf"/>
</dbReference>
<organism evidence="2 3">
    <name type="scientific">Solanum verrucosum</name>
    <dbReference type="NCBI Taxonomy" id="315347"/>
    <lineage>
        <taxon>Eukaryota</taxon>
        <taxon>Viridiplantae</taxon>
        <taxon>Streptophyta</taxon>
        <taxon>Embryophyta</taxon>
        <taxon>Tracheophyta</taxon>
        <taxon>Spermatophyta</taxon>
        <taxon>Magnoliopsida</taxon>
        <taxon>eudicotyledons</taxon>
        <taxon>Gunneridae</taxon>
        <taxon>Pentapetalae</taxon>
        <taxon>asterids</taxon>
        <taxon>lamiids</taxon>
        <taxon>Solanales</taxon>
        <taxon>Solanaceae</taxon>
        <taxon>Solanoideae</taxon>
        <taxon>Solaneae</taxon>
        <taxon>Solanum</taxon>
    </lineage>
</organism>
<dbReference type="InterPro" id="IPR043128">
    <property type="entry name" value="Rev_trsase/Diguanyl_cyclase"/>
</dbReference>
<dbReference type="PANTHER" id="PTHR33064">
    <property type="entry name" value="POL PROTEIN"/>
    <property type="match status" value="1"/>
</dbReference>
<dbReference type="AlphaFoldDB" id="A0AAF0ZJ78"/>
<keyword evidence="3" id="KW-1185">Reference proteome</keyword>
<dbReference type="SUPFAM" id="SSF56672">
    <property type="entry name" value="DNA/RNA polymerases"/>
    <property type="match status" value="1"/>
</dbReference>
<sequence length="347" mass="38116">MGSYREPHGDFRPPVHRYPPWPVGSVSPQVKGLYRCPRLNRGDLAEPSGSTTTTSPLVHAPRLGPQSTQGRGRGRGLLTISSQAIYVLIDPGSTFSYITPFISSKIDMKSELLPQPVEVSTPVGDSILASRVYTDFDVIMGMDQLAACYANIDCRAKIVRFYFLGEPVLELKVVSLGHVITSEGTTVDGQNIEAVMTWSRPLNPIEVCSFLGLAGYYRRLTTTPSLTLPDGNEGYVVYCNASRIGIGCVLLQHGISMDSNRPTRYDSCSTSRPCPDSAYVTHRGYCGHNILGFLFVITSGSRLHFLEVVLPNIFASQVWFSYYVSVGHGWPSWMTPGNSNHLQGFPL</sequence>
<feature type="region of interest" description="Disordered" evidence="1">
    <location>
        <begin position="39"/>
        <end position="74"/>
    </location>
</feature>
<evidence type="ECO:0008006" key="4">
    <source>
        <dbReference type="Google" id="ProtNLM"/>
    </source>
</evidence>
<dbReference type="Pfam" id="PF08284">
    <property type="entry name" value="RVP_2"/>
    <property type="match status" value="1"/>
</dbReference>
<dbReference type="CDD" id="cd00303">
    <property type="entry name" value="retropepsin_like"/>
    <property type="match status" value="1"/>
</dbReference>
<dbReference type="InterPro" id="IPR051320">
    <property type="entry name" value="Viral_Replic_Matur_Polypro"/>
</dbReference>
<dbReference type="PANTHER" id="PTHR33064:SF37">
    <property type="entry name" value="RIBONUCLEASE H"/>
    <property type="match status" value="1"/>
</dbReference>
<dbReference type="Gene3D" id="3.30.70.270">
    <property type="match status" value="1"/>
</dbReference>
<dbReference type="EMBL" id="CP133619">
    <property type="protein sequence ID" value="WMV41476.1"/>
    <property type="molecule type" value="Genomic_DNA"/>
</dbReference>
<evidence type="ECO:0000313" key="2">
    <source>
        <dbReference type="EMBL" id="WMV41476.1"/>
    </source>
</evidence>
<name>A0AAF0ZJ78_SOLVR</name>
<proteinExistence type="predicted"/>
<dbReference type="Proteomes" id="UP001234989">
    <property type="component" value="Chromosome 8"/>
</dbReference>
<accession>A0AAF0ZJ78</accession>
<evidence type="ECO:0000256" key="1">
    <source>
        <dbReference type="SAM" id="MobiDB-lite"/>
    </source>
</evidence>
<evidence type="ECO:0000313" key="3">
    <source>
        <dbReference type="Proteomes" id="UP001234989"/>
    </source>
</evidence>
<protein>
    <recommendedName>
        <fullName evidence="4">Gag-pol polyprotein</fullName>
    </recommendedName>
</protein>